<gene>
    <name evidence="3" type="primary">nlpD</name>
    <name evidence="3" type="ORF">PAA8504_02114</name>
</gene>
<dbReference type="Gene3D" id="2.70.70.10">
    <property type="entry name" value="Glucose Permease (Domain IIA)"/>
    <property type="match status" value="1"/>
</dbReference>
<feature type="domain" description="LysM" evidence="2">
    <location>
        <begin position="180"/>
        <end position="224"/>
    </location>
</feature>
<dbReference type="InterPro" id="IPR018392">
    <property type="entry name" value="LysM"/>
</dbReference>
<dbReference type="InterPro" id="IPR016047">
    <property type="entry name" value="M23ase_b-sheet_dom"/>
</dbReference>
<keyword evidence="4" id="KW-1185">Reference proteome</keyword>
<evidence type="ECO:0000313" key="4">
    <source>
        <dbReference type="Proteomes" id="UP000244912"/>
    </source>
</evidence>
<evidence type="ECO:0000256" key="1">
    <source>
        <dbReference type="SAM" id="MobiDB-lite"/>
    </source>
</evidence>
<dbReference type="PROSITE" id="PS51782">
    <property type="entry name" value="LYSM"/>
    <property type="match status" value="1"/>
</dbReference>
<dbReference type="Pfam" id="PF01476">
    <property type="entry name" value="LysM"/>
    <property type="match status" value="2"/>
</dbReference>
<name>A0A2R8BW46_9RHOB</name>
<feature type="compositionally biased region" description="Low complexity" evidence="1">
    <location>
        <begin position="254"/>
        <end position="267"/>
    </location>
</feature>
<dbReference type="InterPro" id="IPR011055">
    <property type="entry name" value="Dup_hybrid_motif"/>
</dbReference>
<dbReference type="SUPFAM" id="SSF54106">
    <property type="entry name" value="LysM domain"/>
    <property type="match status" value="1"/>
</dbReference>
<feature type="region of interest" description="Disordered" evidence="1">
    <location>
        <begin position="232"/>
        <end position="286"/>
    </location>
</feature>
<dbReference type="Pfam" id="PF01551">
    <property type="entry name" value="Peptidase_M23"/>
    <property type="match status" value="1"/>
</dbReference>
<dbReference type="InterPro" id="IPR050570">
    <property type="entry name" value="Cell_wall_metabolism_enzyme"/>
</dbReference>
<dbReference type="Proteomes" id="UP000244912">
    <property type="component" value="Unassembled WGS sequence"/>
</dbReference>
<dbReference type="GO" id="GO:0004222">
    <property type="term" value="F:metalloendopeptidase activity"/>
    <property type="evidence" value="ECO:0007669"/>
    <property type="project" value="TreeGrafter"/>
</dbReference>
<dbReference type="RefSeq" id="WP_108894129.1">
    <property type="nucleotide sequence ID" value="NZ_ONZF01000004.1"/>
</dbReference>
<feature type="region of interest" description="Disordered" evidence="1">
    <location>
        <begin position="159"/>
        <end position="188"/>
    </location>
</feature>
<evidence type="ECO:0000313" key="3">
    <source>
        <dbReference type="EMBL" id="SPJ24286.1"/>
    </source>
</evidence>
<reference evidence="3 4" key="1">
    <citation type="submission" date="2018-03" db="EMBL/GenBank/DDBJ databases">
        <authorList>
            <person name="Keele B.F."/>
        </authorList>
    </citation>
    <scope>NUCLEOTIDE SEQUENCE [LARGE SCALE GENOMIC DNA]</scope>
    <source>
        <strain evidence="3 4">CECT 8504</strain>
    </source>
</reference>
<accession>A0A2R8BW46</accession>
<dbReference type="AlphaFoldDB" id="A0A2R8BW46"/>
<feature type="compositionally biased region" description="Polar residues" evidence="1">
    <location>
        <begin position="275"/>
        <end position="286"/>
    </location>
</feature>
<dbReference type="PANTHER" id="PTHR21666:SF270">
    <property type="entry name" value="MUREIN HYDROLASE ACTIVATOR ENVC"/>
    <property type="match status" value="1"/>
</dbReference>
<organism evidence="3 4">
    <name type="scientific">Palleronia abyssalis</name>
    <dbReference type="NCBI Taxonomy" id="1501240"/>
    <lineage>
        <taxon>Bacteria</taxon>
        <taxon>Pseudomonadati</taxon>
        <taxon>Pseudomonadota</taxon>
        <taxon>Alphaproteobacteria</taxon>
        <taxon>Rhodobacterales</taxon>
        <taxon>Roseobacteraceae</taxon>
        <taxon>Palleronia</taxon>
    </lineage>
</organism>
<dbReference type="SMART" id="SM00257">
    <property type="entry name" value="LysM"/>
    <property type="match status" value="2"/>
</dbReference>
<dbReference type="InterPro" id="IPR036779">
    <property type="entry name" value="LysM_dom_sf"/>
</dbReference>
<dbReference type="OrthoDB" id="9795421at2"/>
<sequence>MIRTTPVLPLAAIATLGLTACTPSGFDMDLRDRLGIAAFDTTPAVQQAVQRRPEPDNRGVISYPDYQVAVARNGDTVASLSQRLGLNAQQVAEYNGLPSNVGLRRGELIALPARVSEPSAATGAPTAIASATASIPATTPIATVPLDQRASTAIDRAEGNTPAATPAAVRTPSSNGTQPTRHRVERGETAFSIARRYDVPVSALAEWNGLDDQMTVRTGSVLLIPVVDRSAPVPDRQASQPGQGTVAPPPPSAAEPLPAEEANQAPPKETPPSPALQQQTTSASASGAQFVYPVQGSIVRAYSKGRNDGIDIAAPAGTTVKAAGSGTVAAITRDTEQVPILVLRHPGNLLTVYAGVSDITVAKGDSITKGQSIAKVRAGDPAFLHFEVREGFESVDPSEYLD</sequence>
<keyword evidence="3" id="KW-0378">Hydrolase</keyword>
<dbReference type="Gene3D" id="3.10.350.10">
    <property type="entry name" value="LysM domain"/>
    <property type="match status" value="1"/>
</dbReference>
<evidence type="ECO:0000259" key="2">
    <source>
        <dbReference type="PROSITE" id="PS51782"/>
    </source>
</evidence>
<dbReference type="EMBL" id="ONZF01000004">
    <property type="protein sequence ID" value="SPJ24286.1"/>
    <property type="molecule type" value="Genomic_DNA"/>
</dbReference>
<dbReference type="PANTHER" id="PTHR21666">
    <property type="entry name" value="PEPTIDASE-RELATED"/>
    <property type="match status" value="1"/>
</dbReference>
<dbReference type="CDD" id="cd12797">
    <property type="entry name" value="M23_peptidase"/>
    <property type="match status" value="1"/>
</dbReference>
<dbReference type="SUPFAM" id="SSF51261">
    <property type="entry name" value="Duplicated hybrid motif"/>
    <property type="match status" value="1"/>
</dbReference>
<dbReference type="CDD" id="cd00118">
    <property type="entry name" value="LysM"/>
    <property type="match status" value="2"/>
</dbReference>
<dbReference type="PROSITE" id="PS51257">
    <property type="entry name" value="PROKAR_LIPOPROTEIN"/>
    <property type="match status" value="1"/>
</dbReference>
<proteinExistence type="predicted"/>
<protein>
    <submittedName>
        <fullName evidence="3">Murein hydrolase activator NlpD</fullName>
    </submittedName>
</protein>